<keyword evidence="2" id="KW-1185">Reference proteome</keyword>
<reference evidence="1" key="1">
    <citation type="journal article" date="2021" name="Microb. Physiol.">
        <title>Proteogenomic Insights into the Physiology of Marine, Sulfate-Reducing, Filamentous Desulfonema limicola and Desulfonema magnum.</title>
        <authorList>
            <person name="Schnaars V."/>
            <person name="Wohlbrand L."/>
            <person name="Scheve S."/>
            <person name="Hinrichs C."/>
            <person name="Reinhardt R."/>
            <person name="Rabus R."/>
        </authorList>
    </citation>
    <scope>NUCLEOTIDE SEQUENCE</scope>
    <source>
        <strain evidence="1">4be13</strain>
    </source>
</reference>
<dbReference type="AlphaFoldDB" id="A0A975GP43"/>
<gene>
    <name evidence="1" type="ORF">dnm_044850</name>
</gene>
<proteinExistence type="predicted"/>
<accession>A0A975GP43</accession>
<dbReference type="KEGG" id="dmm:dnm_044850"/>
<evidence type="ECO:0000313" key="1">
    <source>
        <dbReference type="EMBL" id="QTA88439.1"/>
    </source>
</evidence>
<name>A0A975GP43_9BACT</name>
<dbReference type="Proteomes" id="UP000663722">
    <property type="component" value="Chromosome"/>
</dbReference>
<dbReference type="EMBL" id="CP061800">
    <property type="protein sequence ID" value="QTA88439.1"/>
    <property type="molecule type" value="Genomic_DNA"/>
</dbReference>
<evidence type="ECO:0000313" key="2">
    <source>
        <dbReference type="Proteomes" id="UP000663722"/>
    </source>
</evidence>
<organism evidence="1 2">
    <name type="scientific">Desulfonema magnum</name>
    <dbReference type="NCBI Taxonomy" id="45655"/>
    <lineage>
        <taxon>Bacteria</taxon>
        <taxon>Pseudomonadati</taxon>
        <taxon>Thermodesulfobacteriota</taxon>
        <taxon>Desulfobacteria</taxon>
        <taxon>Desulfobacterales</taxon>
        <taxon>Desulfococcaceae</taxon>
        <taxon>Desulfonema</taxon>
    </lineage>
</organism>
<sequence>MQYQRIEKFRQELFPGLKKSRVSSRTNIENLWSGIYL</sequence>
<protein>
    <submittedName>
        <fullName evidence="1">Uncharacterized protein</fullName>
    </submittedName>
</protein>